<dbReference type="Proteomes" id="UP000268350">
    <property type="component" value="Unassembled WGS sequence"/>
</dbReference>
<feature type="signal peptide" evidence="2">
    <location>
        <begin position="1"/>
        <end position="23"/>
    </location>
</feature>
<keyword evidence="2" id="KW-0732">Signal</keyword>
<evidence type="ECO:0000313" key="3">
    <source>
        <dbReference type="EMBL" id="SPP86721.1"/>
    </source>
</evidence>
<proteinExistence type="predicted"/>
<sequence length="728" mass="82197">MRCSWLTYLAVFTLSFCHQKTMASLTVSQKEIRAGDSYNVTCRWDNASVSSENIKIEVARRRHGIGTRNATATTVVDSVSNATVGQWHYECLWNGRTLAWLQVPVGARLQVEDFECRINLYDATMMTNCSFSKPNGGQLDAIDVSFYLRVNGLPPVQCTDYPHNATRMLCIIDPGVMPKTRFEPSHNYTLIMSDQVGNQTQHFIRTQAQERVLDWPNKEQPLLRSGNYHCLTWQKSLWSEYYYQNGSIDWHVRVIPLNDAIPETESPPYEVRYCGTTCEQFCLHTPPHPNQQFELRLRRRFNLSEAPWSETIMRQLLVPKAIPSRPPRLLPNGFFLDPRSQGLYIFWEPLLSLEHNAPNLTYSLTASDGFARKEASPIGRNFAVFPQWDDSRDSTISVYSENSEGRSLNCSDLYVPIMDGGEDRQPQALKYDKTSHTLSWTAPGKSSGLLHYTVYWCSPVNDTQKICDDSQAMQLLQLEDAGRQEHRFDRSMELINLGVAATYRDEVDSGGMTWLRVGLPTEADPGRSRYLEGIVALIVLCLIFISYRKLHRCSGIGIEFPNGVYDDEGKPQRTRTDGPADDDDDTADPKDTSQQTSSGIQLVVMEPPKEHTKAFSKPVPVTGTVKPWIALAGTLPAVVVKAETNQMPDVSGRTCTIDDDITPIQIEIETDTDIRATPTDGYLLMPSTISQRERESKNDSVQGYMQLGFNNLETMANGYMKAPSFRLG</sequence>
<reference evidence="4" key="1">
    <citation type="submission" date="2018-01" db="EMBL/GenBank/DDBJ databases">
        <authorList>
            <person name="Alioto T."/>
            <person name="Alioto T."/>
        </authorList>
    </citation>
    <scope>NUCLEOTIDE SEQUENCE [LARGE SCALE GENOMIC DNA]</scope>
</reference>
<dbReference type="OMA" id="CLEWSAK"/>
<organism evidence="3 4">
    <name type="scientific">Drosophila guanche</name>
    <name type="common">Fruit fly</name>
    <dbReference type="NCBI Taxonomy" id="7266"/>
    <lineage>
        <taxon>Eukaryota</taxon>
        <taxon>Metazoa</taxon>
        <taxon>Ecdysozoa</taxon>
        <taxon>Arthropoda</taxon>
        <taxon>Hexapoda</taxon>
        <taxon>Insecta</taxon>
        <taxon>Pterygota</taxon>
        <taxon>Neoptera</taxon>
        <taxon>Endopterygota</taxon>
        <taxon>Diptera</taxon>
        <taxon>Brachycera</taxon>
        <taxon>Muscomorpha</taxon>
        <taxon>Ephydroidea</taxon>
        <taxon>Drosophilidae</taxon>
        <taxon>Drosophila</taxon>
        <taxon>Sophophora</taxon>
    </lineage>
</organism>
<feature type="region of interest" description="Disordered" evidence="1">
    <location>
        <begin position="564"/>
        <end position="599"/>
    </location>
</feature>
<dbReference type="OrthoDB" id="6381660at2759"/>
<protein>
    <submittedName>
        <fullName evidence="3">Blast:Cytokine receptor</fullName>
    </submittedName>
</protein>
<dbReference type="EMBL" id="OUUW01000011">
    <property type="protein sequence ID" value="SPP86721.1"/>
    <property type="molecule type" value="Genomic_DNA"/>
</dbReference>
<evidence type="ECO:0000256" key="2">
    <source>
        <dbReference type="SAM" id="SignalP"/>
    </source>
</evidence>
<accession>A0A3B0KNJ2</accession>
<feature type="compositionally biased region" description="Basic and acidic residues" evidence="1">
    <location>
        <begin position="567"/>
        <end position="578"/>
    </location>
</feature>
<gene>
    <name evidence="3" type="ORF">DGUA_6G008968</name>
</gene>
<evidence type="ECO:0000313" key="4">
    <source>
        <dbReference type="Proteomes" id="UP000268350"/>
    </source>
</evidence>
<dbReference type="STRING" id="7266.A0A3B0KNJ2"/>
<keyword evidence="3" id="KW-0675">Receptor</keyword>
<dbReference type="AlphaFoldDB" id="A0A3B0KNJ2"/>
<keyword evidence="4" id="KW-1185">Reference proteome</keyword>
<name>A0A3B0KNJ2_DROGU</name>
<feature type="chain" id="PRO_5017190725" evidence="2">
    <location>
        <begin position="24"/>
        <end position="728"/>
    </location>
</feature>
<evidence type="ECO:0000256" key="1">
    <source>
        <dbReference type="SAM" id="MobiDB-lite"/>
    </source>
</evidence>